<proteinExistence type="predicted"/>
<reference evidence="2" key="1">
    <citation type="journal article" date="2019" name="Int. J. Syst. Evol. Microbiol.">
        <title>The Global Catalogue of Microorganisms (GCM) 10K type strain sequencing project: providing services to taxonomists for standard genome sequencing and annotation.</title>
        <authorList>
            <consortium name="The Broad Institute Genomics Platform"/>
            <consortium name="The Broad Institute Genome Sequencing Center for Infectious Disease"/>
            <person name="Wu L."/>
            <person name="Ma J."/>
        </authorList>
    </citation>
    <scope>NUCLEOTIDE SEQUENCE [LARGE SCALE GENOMIC DNA]</scope>
    <source>
        <strain evidence="2">JCM 18303</strain>
    </source>
</reference>
<gene>
    <name evidence="1" type="ORF">GCM10023321_39570</name>
</gene>
<name>A0ABP9QB67_9PSEU</name>
<dbReference type="EMBL" id="BAABJP010000018">
    <property type="protein sequence ID" value="GAA5159074.1"/>
    <property type="molecule type" value="Genomic_DNA"/>
</dbReference>
<protein>
    <submittedName>
        <fullName evidence="1">Uncharacterized protein</fullName>
    </submittedName>
</protein>
<sequence length="67" mass="7357">MDHYVDALTEHAQFTVGHQRGDLDQGVGLDVQAGHLAVDPHQAVIHPATLERGLWIYAERAAIQMDA</sequence>
<comment type="caution">
    <text evidence="1">The sequence shown here is derived from an EMBL/GenBank/DDBJ whole genome shotgun (WGS) entry which is preliminary data.</text>
</comment>
<organism evidence="1 2">
    <name type="scientific">Pseudonocardia eucalypti</name>
    <dbReference type="NCBI Taxonomy" id="648755"/>
    <lineage>
        <taxon>Bacteria</taxon>
        <taxon>Bacillati</taxon>
        <taxon>Actinomycetota</taxon>
        <taxon>Actinomycetes</taxon>
        <taxon>Pseudonocardiales</taxon>
        <taxon>Pseudonocardiaceae</taxon>
        <taxon>Pseudonocardia</taxon>
    </lineage>
</organism>
<dbReference type="Proteomes" id="UP001428817">
    <property type="component" value="Unassembled WGS sequence"/>
</dbReference>
<evidence type="ECO:0000313" key="1">
    <source>
        <dbReference type="EMBL" id="GAA5159074.1"/>
    </source>
</evidence>
<accession>A0ABP9QB67</accession>
<evidence type="ECO:0000313" key="2">
    <source>
        <dbReference type="Proteomes" id="UP001428817"/>
    </source>
</evidence>
<keyword evidence="2" id="KW-1185">Reference proteome</keyword>